<dbReference type="EMBL" id="AWWV01015589">
    <property type="protein sequence ID" value="OMO52084.1"/>
    <property type="molecule type" value="Genomic_DNA"/>
</dbReference>
<organism evidence="1 2">
    <name type="scientific">Corchorus capsularis</name>
    <name type="common">Jute</name>
    <dbReference type="NCBI Taxonomy" id="210143"/>
    <lineage>
        <taxon>Eukaryota</taxon>
        <taxon>Viridiplantae</taxon>
        <taxon>Streptophyta</taxon>
        <taxon>Embryophyta</taxon>
        <taxon>Tracheophyta</taxon>
        <taxon>Spermatophyta</taxon>
        <taxon>Magnoliopsida</taxon>
        <taxon>eudicotyledons</taxon>
        <taxon>Gunneridae</taxon>
        <taxon>Pentapetalae</taxon>
        <taxon>rosids</taxon>
        <taxon>malvids</taxon>
        <taxon>Malvales</taxon>
        <taxon>Malvaceae</taxon>
        <taxon>Grewioideae</taxon>
        <taxon>Apeibeae</taxon>
        <taxon>Corchorus</taxon>
    </lineage>
</organism>
<dbReference type="AlphaFoldDB" id="A0A1R3G1Y5"/>
<comment type="caution">
    <text evidence="1">The sequence shown here is derived from an EMBL/GenBank/DDBJ whole genome shotgun (WGS) entry which is preliminary data.</text>
</comment>
<keyword evidence="2" id="KW-1185">Reference proteome</keyword>
<accession>A0A1R3G1Y5</accession>
<sequence length="164" mass="18586">MGNTYNTYKGPKHICNAWALFLKEGKAQSACNTRVATSHKGEDQQDDGHTASCRYNVSFLSRIRTTTQGNYLYLDEFCFKCFGLKVSHDANDFSMAETQLWSKPAAAKHWKRGLATKEEGICPVIIFGGRKPCLVIDPRAKKSKLQEIRNQTNLVDFERNPNYS</sequence>
<proteinExistence type="predicted"/>
<name>A0A1R3G1Y5_COCAP</name>
<reference evidence="1 2" key="1">
    <citation type="submission" date="2013-09" db="EMBL/GenBank/DDBJ databases">
        <title>Corchorus capsularis genome sequencing.</title>
        <authorList>
            <person name="Alam M."/>
            <person name="Haque M.S."/>
            <person name="Islam M.S."/>
            <person name="Emdad E.M."/>
            <person name="Islam M.M."/>
            <person name="Ahmed B."/>
            <person name="Halim A."/>
            <person name="Hossen Q.M.M."/>
            <person name="Hossain M.Z."/>
            <person name="Ahmed R."/>
            <person name="Khan M.M."/>
            <person name="Islam R."/>
            <person name="Rashid M.M."/>
            <person name="Khan S.A."/>
            <person name="Rahman M.S."/>
            <person name="Alam M."/>
        </authorList>
    </citation>
    <scope>NUCLEOTIDE SEQUENCE [LARGE SCALE GENOMIC DNA]</scope>
    <source>
        <strain evidence="2">cv. CVL-1</strain>
        <tissue evidence="1">Whole seedling</tissue>
    </source>
</reference>
<dbReference type="Gramene" id="OMO52084">
    <property type="protein sequence ID" value="OMO52084"/>
    <property type="gene ID" value="CCACVL1_29363"/>
</dbReference>
<evidence type="ECO:0000313" key="1">
    <source>
        <dbReference type="EMBL" id="OMO52084.1"/>
    </source>
</evidence>
<evidence type="ECO:0000313" key="2">
    <source>
        <dbReference type="Proteomes" id="UP000188268"/>
    </source>
</evidence>
<gene>
    <name evidence="1" type="ORF">CCACVL1_29363</name>
</gene>
<protein>
    <submittedName>
        <fullName evidence="1">Uncharacterized protein</fullName>
    </submittedName>
</protein>
<dbReference type="Proteomes" id="UP000188268">
    <property type="component" value="Unassembled WGS sequence"/>
</dbReference>